<gene>
    <name evidence="2" type="ORF">UV73_C0005G0052</name>
</gene>
<protein>
    <submittedName>
        <fullName evidence="2">Uncharacterized protein</fullName>
    </submittedName>
</protein>
<dbReference type="AlphaFoldDB" id="A0A0G1DIV0"/>
<evidence type="ECO:0000313" key="2">
    <source>
        <dbReference type="EMBL" id="KKS97775.1"/>
    </source>
</evidence>
<keyword evidence="1" id="KW-1133">Transmembrane helix</keyword>
<dbReference type="EMBL" id="LCFP01000005">
    <property type="protein sequence ID" value="KKS97775.1"/>
    <property type="molecule type" value="Genomic_DNA"/>
</dbReference>
<sequence length="223" mass="24500">MENKDIVKIAVMTAGAAVILGGSLYAAYRYSLAKQGDIVLPGGTTYLGATPTGRVQPSTPPLRFTADATVPYKEHSGAIYPFSFSFPETLPLVVFTNDPTDSVAIAWGNIPPQQNILLNMELIEIREKTMVNKPKQEYVENWWKYFSGLKNVASVVPFTNIFGLKGYKASYVNYANTAPNVDVFFEVPGRNDLMIHMANGILDAAIFDRIVDSLKWTAATPTP</sequence>
<organism evidence="2 3">
    <name type="scientific">Candidatus Gottesmanbacteria bacterium GW2011_GWA2_43_14</name>
    <dbReference type="NCBI Taxonomy" id="1618443"/>
    <lineage>
        <taxon>Bacteria</taxon>
        <taxon>Candidatus Gottesmaniibacteriota</taxon>
    </lineage>
</organism>
<evidence type="ECO:0000313" key="3">
    <source>
        <dbReference type="Proteomes" id="UP000034894"/>
    </source>
</evidence>
<keyword evidence="1" id="KW-0472">Membrane</keyword>
<feature type="transmembrane region" description="Helical" evidence="1">
    <location>
        <begin position="6"/>
        <end position="28"/>
    </location>
</feature>
<reference evidence="2 3" key="1">
    <citation type="journal article" date="2015" name="Nature">
        <title>rRNA introns, odd ribosomes, and small enigmatic genomes across a large radiation of phyla.</title>
        <authorList>
            <person name="Brown C.T."/>
            <person name="Hug L.A."/>
            <person name="Thomas B.C."/>
            <person name="Sharon I."/>
            <person name="Castelle C.J."/>
            <person name="Singh A."/>
            <person name="Wilkins M.J."/>
            <person name="Williams K.H."/>
            <person name="Banfield J.F."/>
        </authorList>
    </citation>
    <scope>NUCLEOTIDE SEQUENCE [LARGE SCALE GENOMIC DNA]</scope>
</reference>
<keyword evidence="1" id="KW-0812">Transmembrane</keyword>
<accession>A0A0G1DIV0</accession>
<comment type="caution">
    <text evidence="2">The sequence shown here is derived from an EMBL/GenBank/DDBJ whole genome shotgun (WGS) entry which is preliminary data.</text>
</comment>
<proteinExistence type="predicted"/>
<name>A0A0G1DIV0_9BACT</name>
<dbReference type="Proteomes" id="UP000034894">
    <property type="component" value="Unassembled WGS sequence"/>
</dbReference>
<evidence type="ECO:0000256" key="1">
    <source>
        <dbReference type="SAM" id="Phobius"/>
    </source>
</evidence>
<dbReference type="STRING" id="1618443.UV73_C0005G0052"/>